<protein>
    <submittedName>
        <fullName evidence="2">Uncharacterized protein</fullName>
    </submittedName>
</protein>
<keyword evidence="1" id="KW-0472">Membrane</keyword>
<dbReference type="AlphaFoldDB" id="A0A1B7MG25"/>
<gene>
    <name evidence="2" type="ORF">K503DRAFT_76221</name>
</gene>
<evidence type="ECO:0000256" key="1">
    <source>
        <dbReference type="SAM" id="Phobius"/>
    </source>
</evidence>
<feature type="transmembrane region" description="Helical" evidence="1">
    <location>
        <begin position="33"/>
        <end position="54"/>
    </location>
</feature>
<dbReference type="InParanoid" id="A0A1B7MG25"/>
<dbReference type="EMBL" id="KV449356">
    <property type="protein sequence ID" value="OAX31538.1"/>
    <property type="molecule type" value="Genomic_DNA"/>
</dbReference>
<proteinExistence type="predicted"/>
<dbReference type="Proteomes" id="UP000092154">
    <property type="component" value="Unassembled WGS sequence"/>
</dbReference>
<sequence length="166" mass="18374">MIIPQISPVSRAVDNTVQCQSIFSSTPLCTGDIITIIAIGLVVILVIGVAVWSWRMVNQRAAAEEQAREDPHNSVSVKCVMQGPTKPEPVKSAEPDVFWTPQDQLPVLHFHLDPLPSTDEMTEMKRFDFAVRRFSCPFPASPSPRSSWACSKTYLVQSQSFGSTAR</sequence>
<accession>A0A1B7MG25</accession>
<keyword evidence="1" id="KW-0812">Transmembrane</keyword>
<name>A0A1B7MG25_9AGAM</name>
<evidence type="ECO:0000313" key="3">
    <source>
        <dbReference type="Proteomes" id="UP000092154"/>
    </source>
</evidence>
<organism evidence="2 3">
    <name type="scientific">Rhizopogon vinicolor AM-OR11-026</name>
    <dbReference type="NCBI Taxonomy" id="1314800"/>
    <lineage>
        <taxon>Eukaryota</taxon>
        <taxon>Fungi</taxon>
        <taxon>Dikarya</taxon>
        <taxon>Basidiomycota</taxon>
        <taxon>Agaricomycotina</taxon>
        <taxon>Agaricomycetes</taxon>
        <taxon>Agaricomycetidae</taxon>
        <taxon>Boletales</taxon>
        <taxon>Suillineae</taxon>
        <taxon>Rhizopogonaceae</taxon>
        <taxon>Rhizopogon</taxon>
    </lineage>
</organism>
<evidence type="ECO:0000313" key="2">
    <source>
        <dbReference type="EMBL" id="OAX31538.1"/>
    </source>
</evidence>
<dbReference type="OrthoDB" id="2649644at2759"/>
<reference evidence="2 3" key="1">
    <citation type="submission" date="2016-06" db="EMBL/GenBank/DDBJ databases">
        <title>Comparative genomics of the ectomycorrhizal sister species Rhizopogon vinicolor and Rhizopogon vesiculosus (Basidiomycota: Boletales) reveals a divergence of the mating type B locus.</title>
        <authorList>
            <consortium name="DOE Joint Genome Institute"/>
            <person name="Mujic A.B."/>
            <person name="Kuo A."/>
            <person name="Tritt A."/>
            <person name="Lipzen A."/>
            <person name="Chen C."/>
            <person name="Johnson J."/>
            <person name="Sharma A."/>
            <person name="Barry K."/>
            <person name="Grigoriev I.V."/>
            <person name="Spatafora J.W."/>
        </authorList>
    </citation>
    <scope>NUCLEOTIDE SEQUENCE [LARGE SCALE GENOMIC DNA]</scope>
    <source>
        <strain evidence="2 3">AM-OR11-026</strain>
    </source>
</reference>
<keyword evidence="3" id="KW-1185">Reference proteome</keyword>
<keyword evidence="1" id="KW-1133">Transmembrane helix</keyword>